<accession>A0A9D3MI09</accession>
<evidence type="ECO:0000256" key="3">
    <source>
        <dbReference type="SAM" id="SignalP"/>
    </source>
</evidence>
<dbReference type="Pfam" id="PF17823">
    <property type="entry name" value="DUF5585"/>
    <property type="match status" value="1"/>
</dbReference>
<dbReference type="Proteomes" id="UP001044222">
    <property type="component" value="Unassembled WGS sequence"/>
</dbReference>
<proteinExistence type="predicted"/>
<evidence type="ECO:0008006" key="6">
    <source>
        <dbReference type="Google" id="ProtNLM"/>
    </source>
</evidence>
<organism evidence="4 5">
    <name type="scientific">Anguilla anguilla</name>
    <name type="common">European freshwater eel</name>
    <name type="synonym">Muraena anguilla</name>
    <dbReference type="NCBI Taxonomy" id="7936"/>
    <lineage>
        <taxon>Eukaryota</taxon>
        <taxon>Metazoa</taxon>
        <taxon>Chordata</taxon>
        <taxon>Craniata</taxon>
        <taxon>Vertebrata</taxon>
        <taxon>Euteleostomi</taxon>
        <taxon>Actinopterygii</taxon>
        <taxon>Neopterygii</taxon>
        <taxon>Teleostei</taxon>
        <taxon>Anguilliformes</taxon>
        <taxon>Anguillidae</taxon>
        <taxon>Anguilla</taxon>
    </lineage>
</organism>
<sequence>MTWCALTATSSLLLLFVVPSLCSHTGEFPSLVANLTLDNEAACVSACKVFPDCDLKAFEEEKKMCYFFKCPNGTDCQTFSVDELLKSQGTGDHVAPENSQLPLSPSASVPAAIDDLLPQEHQSNSSLPIHPNSSNTDLMLDKGTKNSTLLPSSTTLYSPSLSSTGDTLGQGPAPVATAVDSTPSPFQPTGEAAPTNLTTITSKPATINITTTMTTMRTNKSDSAAVTPTTQISLNKTSATKLTTTNAANLTTTAVATTAKTTTTSASTSTAIMTTTPTATISKTPPATTSTTAMAKETPSLTTVNVRSTPASSLSAPEPVTSPPRTTPGKEGGNGKKAILDVAAGPLTRQLVDTSSLLAVLLFGLIFFLVTVALFLTQAYDSYKKRDYTQVDYLINGMYSDSGV</sequence>
<keyword evidence="2" id="KW-0472">Membrane</keyword>
<evidence type="ECO:0000313" key="5">
    <source>
        <dbReference type="Proteomes" id="UP001044222"/>
    </source>
</evidence>
<feature type="compositionally biased region" description="Low complexity" evidence="1">
    <location>
        <begin position="147"/>
        <end position="164"/>
    </location>
</feature>
<feature type="transmembrane region" description="Helical" evidence="2">
    <location>
        <begin position="357"/>
        <end position="376"/>
    </location>
</feature>
<keyword evidence="2" id="KW-0812">Transmembrane</keyword>
<feature type="compositionally biased region" description="Polar residues" evidence="1">
    <location>
        <begin position="121"/>
        <end position="137"/>
    </location>
</feature>
<evidence type="ECO:0000256" key="2">
    <source>
        <dbReference type="SAM" id="Phobius"/>
    </source>
</evidence>
<dbReference type="EMBL" id="JAFIRN010000005">
    <property type="protein sequence ID" value="KAG5849245.1"/>
    <property type="molecule type" value="Genomic_DNA"/>
</dbReference>
<keyword evidence="5" id="KW-1185">Reference proteome</keyword>
<dbReference type="AlphaFoldDB" id="A0A9D3MI09"/>
<comment type="caution">
    <text evidence="4">The sequence shown here is derived from an EMBL/GenBank/DDBJ whole genome shotgun (WGS) entry which is preliminary data.</text>
</comment>
<gene>
    <name evidence="4" type="ORF">ANANG_G00107900</name>
</gene>
<evidence type="ECO:0000256" key="1">
    <source>
        <dbReference type="SAM" id="MobiDB-lite"/>
    </source>
</evidence>
<feature type="chain" id="PRO_5039019764" description="MANSC domain-containing protein" evidence="3">
    <location>
        <begin position="23"/>
        <end position="404"/>
    </location>
</feature>
<feature type="compositionally biased region" description="Polar residues" evidence="1">
    <location>
        <begin position="303"/>
        <end position="315"/>
    </location>
</feature>
<evidence type="ECO:0000313" key="4">
    <source>
        <dbReference type="EMBL" id="KAG5849245.1"/>
    </source>
</evidence>
<feature type="region of interest" description="Disordered" evidence="1">
    <location>
        <begin position="303"/>
        <end position="334"/>
    </location>
</feature>
<keyword evidence="2" id="KW-1133">Transmembrane helix</keyword>
<name>A0A9D3MI09_ANGAN</name>
<reference evidence="4" key="1">
    <citation type="submission" date="2021-01" db="EMBL/GenBank/DDBJ databases">
        <title>A chromosome-scale assembly of European eel, Anguilla anguilla.</title>
        <authorList>
            <person name="Henkel C."/>
            <person name="Jong-Raadsen S.A."/>
            <person name="Dufour S."/>
            <person name="Weltzien F.-A."/>
            <person name="Palstra A.P."/>
            <person name="Pelster B."/>
            <person name="Spaink H.P."/>
            <person name="Van Den Thillart G.E."/>
            <person name="Jansen H."/>
            <person name="Zahm M."/>
            <person name="Klopp C."/>
            <person name="Cedric C."/>
            <person name="Louis A."/>
            <person name="Berthelot C."/>
            <person name="Parey E."/>
            <person name="Roest Crollius H."/>
            <person name="Montfort J."/>
            <person name="Robinson-Rechavi M."/>
            <person name="Bucao C."/>
            <person name="Bouchez O."/>
            <person name="Gislard M."/>
            <person name="Lluch J."/>
            <person name="Milhes M."/>
            <person name="Lampietro C."/>
            <person name="Lopez Roques C."/>
            <person name="Donnadieu C."/>
            <person name="Braasch I."/>
            <person name="Desvignes T."/>
            <person name="Postlethwait J."/>
            <person name="Bobe J."/>
            <person name="Guiguen Y."/>
            <person name="Dirks R."/>
        </authorList>
    </citation>
    <scope>NUCLEOTIDE SEQUENCE</scope>
    <source>
        <strain evidence="4">Tag_6206</strain>
        <tissue evidence="4">Liver</tissue>
    </source>
</reference>
<dbReference type="InterPro" id="IPR041056">
    <property type="entry name" value="DUF5585"/>
</dbReference>
<feature type="signal peptide" evidence="3">
    <location>
        <begin position="1"/>
        <end position="22"/>
    </location>
</feature>
<protein>
    <recommendedName>
        <fullName evidence="6">MANSC domain-containing protein</fullName>
    </recommendedName>
</protein>
<feature type="region of interest" description="Disordered" evidence="1">
    <location>
        <begin position="121"/>
        <end position="197"/>
    </location>
</feature>
<keyword evidence="3" id="KW-0732">Signal</keyword>